<dbReference type="PANTHER" id="PTHR43133">
    <property type="entry name" value="RNA POLYMERASE ECF-TYPE SIGMA FACTO"/>
    <property type="match status" value="1"/>
</dbReference>
<dbReference type="Gene3D" id="1.10.1740.10">
    <property type="match status" value="1"/>
</dbReference>
<evidence type="ECO:0000259" key="5">
    <source>
        <dbReference type="Pfam" id="PF04542"/>
    </source>
</evidence>
<evidence type="ECO:0000313" key="8">
    <source>
        <dbReference type="Proteomes" id="UP000007239"/>
    </source>
</evidence>
<comment type="similarity">
    <text evidence="1">Belongs to the sigma-70 factor family. ECF subfamily.</text>
</comment>
<protein>
    <submittedName>
        <fullName evidence="7">RNA polymerase, sigma-24 subunit, ECF subfamily</fullName>
    </submittedName>
</protein>
<evidence type="ECO:0000256" key="2">
    <source>
        <dbReference type="ARBA" id="ARBA00023015"/>
    </source>
</evidence>
<evidence type="ECO:0000313" key="7">
    <source>
        <dbReference type="EMBL" id="AEF17990.1"/>
    </source>
</evidence>
<dbReference type="eggNOG" id="COG1595">
    <property type="taxonomic scope" value="Bacteria"/>
</dbReference>
<evidence type="ECO:0000256" key="3">
    <source>
        <dbReference type="ARBA" id="ARBA00023082"/>
    </source>
</evidence>
<dbReference type="InterPro" id="IPR039425">
    <property type="entry name" value="RNA_pol_sigma-70-like"/>
</dbReference>
<gene>
    <name evidence="7" type="ordered locus">Thexy_1972</name>
</gene>
<dbReference type="AlphaFoldDB" id="F6BJP4"/>
<evidence type="ECO:0000259" key="6">
    <source>
        <dbReference type="Pfam" id="PF08281"/>
    </source>
</evidence>
<dbReference type="KEGG" id="txy:Thexy_1972"/>
<dbReference type="Pfam" id="PF08281">
    <property type="entry name" value="Sigma70_r4_2"/>
    <property type="match status" value="1"/>
</dbReference>
<dbReference type="InterPro" id="IPR007627">
    <property type="entry name" value="RNA_pol_sigma70_r2"/>
</dbReference>
<dbReference type="CDD" id="cd06171">
    <property type="entry name" value="Sigma70_r4"/>
    <property type="match status" value="1"/>
</dbReference>
<dbReference type="GO" id="GO:0003677">
    <property type="term" value="F:DNA binding"/>
    <property type="evidence" value="ECO:0007669"/>
    <property type="project" value="InterPro"/>
</dbReference>
<dbReference type="PANTHER" id="PTHR43133:SF60">
    <property type="entry name" value="RNA POLYMERASE SIGMA FACTOR SIGV"/>
    <property type="match status" value="1"/>
</dbReference>
<sequence>MGEGGRKLFILFDTIIDECQRKKVEDIYVNYSKDMFKVAYNILNDYQLAQDAVQSAFINIINYIEKISDYDCNKIRALVVIIVRNISINMYNKIKRQKNLFIEDADEIFHDDSEPFDEKIINNDIFRRVSEKVKELKTEYADIISLKYYYGYSNKDIANLLNITEDNVRVRLYRARQSLKDALYQYKGDVEI</sequence>
<proteinExistence type="inferred from homology"/>
<dbReference type="InterPro" id="IPR013249">
    <property type="entry name" value="RNA_pol_sigma70_r4_t2"/>
</dbReference>
<dbReference type="EMBL" id="CP002739">
    <property type="protein sequence ID" value="AEF17990.1"/>
    <property type="molecule type" value="Genomic_DNA"/>
</dbReference>
<keyword evidence="2" id="KW-0805">Transcription regulation</keyword>
<dbReference type="InterPro" id="IPR013325">
    <property type="entry name" value="RNA_pol_sigma_r2"/>
</dbReference>
<organism evidence="7 8">
    <name type="scientific">Thermoanaerobacterium xylanolyticum (strain ATCC 49914 / DSM 7097 / LX-11)</name>
    <dbReference type="NCBI Taxonomy" id="858215"/>
    <lineage>
        <taxon>Bacteria</taxon>
        <taxon>Bacillati</taxon>
        <taxon>Bacillota</taxon>
        <taxon>Clostridia</taxon>
        <taxon>Thermoanaerobacterales</taxon>
        <taxon>Thermoanaerobacteraceae</taxon>
        <taxon>Thermoanaerobacterium</taxon>
    </lineage>
</organism>
<dbReference type="SUPFAM" id="SSF88946">
    <property type="entry name" value="Sigma2 domain of RNA polymerase sigma factors"/>
    <property type="match status" value="1"/>
</dbReference>
<accession>F6BJP4</accession>
<dbReference type="Gene3D" id="1.10.10.10">
    <property type="entry name" value="Winged helix-like DNA-binding domain superfamily/Winged helix DNA-binding domain"/>
    <property type="match status" value="1"/>
</dbReference>
<dbReference type="InterPro" id="IPR014284">
    <property type="entry name" value="RNA_pol_sigma-70_dom"/>
</dbReference>
<dbReference type="HOGENOM" id="CLU_047691_3_2_9"/>
<dbReference type="InterPro" id="IPR013324">
    <property type="entry name" value="RNA_pol_sigma_r3/r4-like"/>
</dbReference>
<dbReference type="SUPFAM" id="SSF88659">
    <property type="entry name" value="Sigma3 and sigma4 domains of RNA polymerase sigma factors"/>
    <property type="match status" value="1"/>
</dbReference>
<keyword evidence="4" id="KW-0804">Transcription</keyword>
<evidence type="ECO:0000256" key="4">
    <source>
        <dbReference type="ARBA" id="ARBA00023163"/>
    </source>
</evidence>
<feature type="domain" description="RNA polymerase sigma factor 70 region 4 type 2" evidence="6">
    <location>
        <begin position="128"/>
        <end position="179"/>
    </location>
</feature>
<name>F6BJP4_THEXL</name>
<reference evidence="7" key="1">
    <citation type="submission" date="2011-05" db="EMBL/GenBank/DDBJ databases">
        <title>Complete sequence of Thermoanaerobacterium xylanolyticum LX-11.</title>
        <authorList>
            <consortium name="US DOE Joint Genome Institute"/>
            <person name="Lucas S."/>
            <person name="Han J."/>
            <person name="Lapidus A."/>
            <person name="Cheng J.-F."/>
            <person name="Goodwin L."/>
            <person name="Pitluck S."/>
            <person name="Peters L."/>
            <person name="Mikhailova N."/>
            <person name="Lu M."/>
            <person name="Han C."/>
            <person name="Tapia R."/>
            <person name="Land M."/>
            <person name="Hauser L."/>
            <person name="Kyrpides N."/>
            <person name="Ivanova N."/>
            <person name="Pagani I."/>
            <person name="Hemme C."/>
            <person name="Woyke T."/>
        </authorList>
    </citation>
    <scope>NUCLEOTIDE SEQUENCE</scope>
    <source>
        <strain evidence="7">LX-11</strain>
    </source>
</reference>
<dbReference type="GO" id="GO:0006352">
    <property type="term" value="P:DNA-templated transcription initiation"/>
    <property type="evidence" value="ECO:0007669"/>
    <property type="project" value="InterPro"/>
</dbReference>
<keyword evidence="3" id="KW-0731">Sigma factor</keyword>
<dbReference type="STRING" id="858215.Thexy_1972"/>
<dbReference type="InterPro" id="IPR036388">
    <property type="entry name" value="WH-like_DNA-bd_sf"/>
</dbReference>
<dbReference type="GO" id="GO:0016987">
    <property type="term" value="F:sigma factor activity"/>
    <property type="evidence" value="ECO:0007669"/>
    <property type="project" value="UniProtKB-KW"/>
</dbReference>
<dbReference type="Pfam" id="PF04542">
    <property type="entry name" value="Sigma70_r2"/>
    <property type="match status" value="1"/>
</dbReference>
<dbReference type="NCBIfam" id="TIGR02937">
    <property type="entry name" value="sigma70-ECF"/>
    <property type="match status" value="1"/>
</dbReference>
<feature type="domain" description="RNA polymerase sigma-70 region 2" evidence="5">
    <location>
        <begin position="28"/>
        <end position="96"/>
    </location>
</feature>
<keyword evidence="8" id="KW-1185">Reference proteome</keyword>
<dbReference type="Proteomes" id="UP000007239">
    <property type="component" value="Chromosome"/>
</dbReference>
<evidence type="ECO:0000256" key="1">
    <source>
        <dbReference type="ARBA" id="ARBA00010641"/>
    </source>
</evidence>